<keyword evidence="2" id="KW-0560">Oxidoreductase</keyword>
<accession>I4EG96</accession>
<dbReference type="Pfam" id="PF01314">
    <property type="entry name" value="AFOR_C"/>
    <property type="match status" value="1"/>
</dbReference>
<dbReference type="SUPFAM" id="SSF48310">
    <property type="entry name" value="Aldehyde ferredoxin oxidoreductase, C-terminal domains"/>
    <property type="match status" value="1"/>
</dbReference>
<dbReference type="Proteomes" id="UP000004221">
    <property type="component" value="Unassembled WGS sequence"/>
</dbReference>
<sequence>MPAVARPHDLARAARELAARSLGAGTAKYREIGTAANVSFFNRMGILPTRNFQAGRFENAEAISGETLFLEHRTDKHGCAACTIGCEHHYRTKDNGPTKDVRLEYETLFALGSLCGVGEPNTVLRAAALCDEMGIDAISTGATIAWAMECAERGLSLGSAVGEVPRFGDAAGLLRTIAAIGHRDGIGDLLAEGSRRAAALTGQGSEAWAMHVKGLEMPGYDPRKLRTLALGLAVCSRGACHNRSSAYEADLSDQLQSADSPTGRARAAAASEDQAAVLDSLTLCKFLRHCFDDLFSESAGLYSMVTGQAATGDDIRRAGERINNLKKLFNIREGWTAADDTLPPRALAESGSGDGLTRHQLQELIAAYYRIRGWDDQGMIPAGHLTEIGLADLINLESSRLQPRSLL</sequence>
<evidence type="ECO:0000313" key="2">
    <source>
        <dbReference type="EMBL" id="CCF83708.1"/>
    </source>
</evidence>
<comment type="caution">
    <text evidence="2">The sequence shown here is derived from an EMBL/GenBank/DDBJ whole genome shotgun (WGS) entry which is preliminary data.</text>
</comment>
<organism evidence="2 3">
    <name type="scientific">Nitrolancea hollandica Lb</name>
    <dbReference type="NCBI Taxonomy" id="1129897"/>
    <lineage>
        <taxon>Bacteria</taxon>
        <taxon>Pseudomonadati</taxon>
        <taxon>Thermomicrobiota</taxon>
        <taxon>Thermomicrobia</taxon>
        <taxon>Sphaerobacterales</taxon>
        <taxon>Sphaerobacterineae</taxon>
        <taxon>Sphaerobacteraceae</taxon>
        <taxon>Nitrolancea</taxon>
    </lineage>
</organism>
<dbReference type="Gene3D" id="1.10.569.10">
    <property type="entry name" value="Aldehyde Ferredoxin Oxidoreductase Protein, subunit A, domain 2"/>
    <property type="match status" value="1"/>
</dbReference>
<dbReference type="EC" id="1.2.7.5" evidence="2"/>
<dbReference type="InterPro" id="IPR051919">
    <property type="entry name" value="W-dependent_AOR"/>
</dbReference>
<dbReference type="PANTHER" id="PTHR30038">
    <property type="entry name" value="ALDEHYDE FERREDOXIN OXIDOREDUCTASE"/>
    <property type="match status" value="1"/>
</dbReference>
<dbReference type="EMBL" id="CAGS01000182">
    <property type="protein sequence ID" value="CCF83708.1"/>
    <property type="molecule type" value="Genomic_DNA"/>
</dbReference>
<dbReference type="InterPro" id="IPR036021">
    <property type="entry name" value="Tungsten_al_ferr_oxy-like_C"/>
</dbReference>
<keyword evidence="3" id="KW-1185">Reference proteome</keyword>
<name>I4EG96_9BACT</name>
<dbReference type="PANTHER" id="PTHR30038:SF7">
    <property type="entry name" value="TUNGSTEN-CONTAINING GLYCERALDEHYDE-3-PHOSPHATE:FERREDOXIN OXIDOREDUCTASE"/>
    <property type="match status" value="1"/>
</dbReference>
<dbReference type="InterPro" id="IPR013984">
    <property type="entry name" value="Ald_Fedxn_OxRdtase_dom2"/>
</dbReference>
<dbReference type="GO" id="GO:0033726">
    <property type="term" value="F:aldehyde ferredoxin oxidoreductase activity"/>
    <property type="evidence" value="ECO:0007669"/>
    <property type="project" value="UniProtKB-EC"/>
</dbReference>
<dbReference type="Gene3D" id="1.10.599.10">
    <property type="entry name" value="Aldehyde Ferredoxin Oxidoreductase Protein, subunit A, domain 3"/>
    <property type="match status" value="1"/>
</dbReference>
<proteinExistence type="predicted"/>
<dbReference type="GO" id="GO:0009055">
    <property type="term" value="F:electron transfer activity"/>
    <property type="evidence" value="ECO:0007669"/>
    <property type="project" value="InterPro"/>
</dbReference>
<protein>
    <submittedName>
        <fullName evidence="2">Aldehyde ferredoxin oxidoreductase</fullName>
        <ecNumber evidence="2">1.2.7.5</ecNumber>
    </submittedName>
</protein>
<dbReference type="InterPro" id="IPR013985">
    <property type="entry name" value="Ald_Fedxn_OxRdtase_dom3"/>
</dbReference>
<dbReference type="GO" id="GO:0051536">
    <property type="term" value="F:iron-sulfur cluster binding"/>
    <property type="evidence" value="ECO:0007669"/>
    <property type="project" value="InterPro"/>
</dbReference>
<feature type="domain" description="Aldehyde ferredoxin oxidoreductase C-terminal" evidence="1">
    <location>
        <begin position="26"/>
        <end position="390"/>
    </location>
</feature>
<dbReference type="AlphaFoldDB" id="I4EG96"/>
<reference evidence="2 3" key="1">
    <citation type="journal article" date="2012" name="ISME J.">
        <title>Nitrification expanded: discovery, physiology and genomics of a nitrite-oxidizing bacterium from the phylum Chloroflexi.</title>
        <authorList>
            <person name="Sorokin D.Y."/>
            <person name="Lucker S."/>
            <person name="Vejmelkova D."/>
            <person name="Kostrikina N.A."/>
            <person name="Kleerebezem R."/>
            <person name="Rijpstra W.I."/>
            <person name="Damste J.S."/>
            <person name="Le Paslier D."/>
            <person name="Muyzer G."/>
            <person name="Wagner M."/>
            <person name="van Loosdrecht M.C."/>
            <person name="Daims H."/>
        </authorList>
    </citation>
    <scope>NUCLEOTIDE SEQUENCE [LARGE SCALE GENOMIC DNA]</scope>
    <source>
        <strain evidence="3">none</strain>
    </source>
</reference>
<gene>
    <name evidence="2" type="ORF">NITHO_2620001</name>
</gene>
<evidence type="ECO:0000259" key="1">
    <source>
        <dbReference type="Pfam" id="PF01314"/>
    </source>
</evidence>
<evidence type="ECO:0000313" key="3">
    <source>
        <dbReference type="Proteomes" id="UP000004221"/>
    </source>
</evidence>
<dbReference type="InterPro" id="IPR001203">
    <property type="entry name" value="OxRdtase_Ald_Fedxn_C"/>
</dbReference>